<feature type="region of interest" description="Disordered" evidence="1">
    <location>
        <begin position="1"/>
        <end position="26"/>
    </location>
</feature>
<dbReference type="AlphaFoldDB" id="A0A9Q3PG67"/>
<evidence type="ECO:0000313" key="2">
    <source>
        <dbReference type="EMBL" id="MBW0559372.1"/>
    </source>
</evidence>
<gene>
    <name evidence="2" type="ORF">O181_099087</name>
</gene>
<protein>
    <submittedName>
        <fullName evidence="2">Uncharacterized protein</fullName>
    </submittedName>
</protein>
<keyword evidence="3" id="KW-1185">Reference proteome</keyword>
<organism evidence="2 3">
    <name type="scientific">Austropuccinia psidii MF-1</name>
    <dbReference type="NCBI Taxonomy" id="1389203"/>
    <lineage>
        <taxon>Eukaryota</taxon>
        <taxon>Fungi</taxon>
        <taxon>Dikarya</taxon>
        <taxon>Basidiomycota</taxon>
        <taxon>Pucciniomycotina</taxon>
        <taxon>Pucciniomycetes</taxon>
        <taxon>Pucciniales</taxon>
        <taxon>Sphaerophragmiaceae</taxon>
        <taxon>Austropuccinia</taxon>
    </lineage>
</organism>
<accession>A0A9Q3PG67</accession>
<sequence>MPQNNENLEENSHQVLDSEEVKDSKDKVEIHEELAPMNTEDFNLNLKEESSSGILSSRKENGNNFSQISQAIKIYNFKNPEDIRRKTLTKLSSPIKALRSLSKGIFKKNWNSSIKPVVTIASVT</sequence>
<dbReference type="EMBL" id="AVOT02067995">
    <property type="protein sequence ID" value="MBW0559372.1"/>
    <property type="molecule type" value="Genomic_DNA"/>
</dbReference>
<reference evidence="2" key="1">
    <citation type="submission" date="2021-03" db="EMBL/GenBank/DDBJ databases">
        <title>Draft genome sequence of rust myrtle Austropuccinia psidii MF-1, a brazilian biotype.</title>
        <authorList>
            <person name="Quecine M.C."/>
            <person name="Pachon D.M.R."/>
            <person name="Bonatelli M.L."/>
            <person name="Correr F.H."/>
            <person name="Franceschini L.M."/>
            <person name="Leite T.F."/>
            <person name="Margarido G.R.A."/>
            <person name="Almeida C.A."/>
            <person name="Ferrarezi J.A."/>
            <person name="Labate C.A."/>
        </authorList>
    </citation>
    <scope>NUCLEOTIDE SEQUENCE</scope>
    <source>
        <strain evidence="2">MF-1</strain>
    </source>
</reference>
<comment type="caution">
    <text evidence="2">The sequence shown here is derived from an EMBL/GenBank/DDBJ whole genome shotgun (WGS) entry which is preliminary data.</text>
</comment>
<evidence type="ECO:0000256" key="1">
    <source>
        <dbReference type="SAM" id="MobiDB-lite"/>
    </source>
</evidence>
<evidence type="ECO:0000313" key="3">
    <source>
        <dbReference type="Proteomes" id="UP000765509"/>
    </source>
</evidence>
<name>A0A9Q3PG67_9BASI</name>
<proteinExistence type="predicted"/>
<dbReference type="Proteomes" id="UP000765509">
    <property type="component" value="Unassembled WGS sequence"/>
</dbReference>